<comment type="similarity">
    <text evidence="1">Belongs to the catalase family.</text>
</comment>
<accession>A0AA39IYT0</accession>
<evidence type="ECO:0000313" key="8">
    <source>
        <dbReference type="EMBL" id="KAK0432206.1"/>
    </source>
</evidence>
<gene>
    <name evidence="8" type="ORF">EV421DRAFT_1850086</name>
</gene>
<dbReference type="GO" id="GO:0042744">
    <property type="term" value="P:hydrogen peroxide catabolic process"/>
    <property type="evidence" value="ECO:0007669"/>
    <property type="project" value="TreeGrafter"/>
</dbReference>
<keyword evidence="5" id="KW-0560">Oxidoreductase</keyword>
<dbReference type="Proteomes" id="UP001175226">
    <property type="component" value="Unassembled WGS sequence"/>
</dbReference>
<protein>
    <recommendedName>
        <fullName evidence="7">Catalase core domain-containing protein</fullName>
    </recommendedName>
</protein>
<dbReference type="InterPro" id="IPR020835">
    <property type="entry name" value="Catalase_sf"/>
</dbReference>
<dbReference type="Pfam" id="PF00199">
    <property type="entry name" value="Catalase"/>
    <property type="match status" value="1"/>
</dbReference>
<sequence length="53" mass="5898">MLLDFASINLLAHFDCEHIPEHVLHAKGTGTHGYFKVTHDMSNVTHLSLCPPT</sequence>
<comment type="caution">
    <text evidence="8">The sequence shown here is derived from an EMBL/GenBank/DDBJ whole genome shotgun (WGS) entry which is preliminary data.</text>
</comment>
<dbReference type="GO" id="GO:0005739">
    <property type="term" value="C:mitochondrion"/>
    <property type="evidence" value="ECO:0007669"/>
    <property type="project" value="TreeGrafter"/>
</dbReference>
<evidence type="ECO:0000256" key="5">
    <source>
        <dbReference type="ARBA" id="ARBA00023002"/>
    </source>
</evidence>
<evidence type="ECO:0000259" key="7">
    <source>
        <dbReference type="Pfam" id="PF00199"/>
    </source>
</evidence>
<dbReference type="GO" id="GO:0046872">
    <property type="term" value="F:metal ion binding"/>
    <property type="evidence" value="ECO:0007669"/>
    <property type="project" value="UniProtKB-KW"/>
</dbReference>
<keyword evidence="9" id="KW-1185">Reference proteome</keyword>
<dbReference type="SUPFAM" id="SSF56634">
    <property type="entry name" value="Heme-dependent catalase-like"/>
    <property type="match status" value="1"/>
</dbReference>
<dbReference type="GO" id="GO:0042542">
    <property type="term" value="P:response to hydrogen peroxide"/>
    <property type="evidence" value="ECO:0007669"/>
    <property type="project" value="TreeGrafter"/>
</dbReference>
<dbReference type="GO" id="GO:0005777">
    <property type="term" value="C:peroxisome"/>
    <property type="evidence" value="ECO:0007669"/>
    <property type="project" value="TreeGrafter"/>
</dbReference>
<feature type="domain" description="Catalase core" evidence="7">
    <location>
        <begin position="2"/>
        <end position="48"/>
    </location>
</feature>
<keyword evidence="6" id="KW-0408">Iron</keyword>
<evidence type="ECO:0000256" key="1">
    <source>
        <dbReference type="ARBA" id="ARBA00005329"/>
    </source>
</evidence>
<dbReference type="GO" id="GO:0020037">
    <property type="term" value="F:heme binding"/>
    <property type="evidence" value="ECO:0007669"/>
    <property type="project" value="InterPro"/>
</dbReference>
<evidence type="ECO:0000256" key="6">
    <source>
        <dbReference type="ARBA" id="ARBA00023004"/>
    </source>
</evidence>
<dbReference type="PANTHER" id="PTHR11465">
    <property type="entry name" value="CATALASE"/>
    <property type="match status" value="1"/>
</dbReference>
<evidence type="ECO:0000256" key="2">
    <source>
        <dbReference type="ARBA" id="ARBA00022559"/>
    </source>
</evidence>
<keyword evidence="3" id="KW-0349">Heme</keyword>
<dbReference type="InterPro" id="IPR018028">
    <property type="entry name" value="Catalase"/>
</dbReference>
<reference evidence="8" key="1">
    <citation type="submission" date="2023-06" db="EMBL/GenBank/DDBJ databases">
        <authorList>
            <consortium name="Lawrence Berkeley National Laboratory"/>
            <person name="Ahrendt S."/>
            <person name="Sahu N."/>
            <person name="Indic B."/>
            <person name="Wong-Bajracharya J."/>
            <person name="Merenyi Z."/>
            <person name="Ke H.-M."/>
            <person name="Monk M."/>
            <person name="Kocsube S."/>
            <person name="Drula E."/>
            <person name="Lipzen A."/>
            <person name="Balint B."/>
            <person name="Henrissat B."/>
            <person name="Andreopoulos B."/>
            <person name="Martin F.M."/>
            <person name="Harder C.B."/>
            <person name="Rigling D."/>
            <person name="Ford K.L."/>
            <person name="Foster G.D."/>
            <person name="Pangilinan J."/>
            <person name="Papanicolaou A."/>
            <person name="Barry K."/>
            <person name="LaButti K."/>
            <person name="Viragh M."/>
            <person name="Koriabine M."/>
            <person name="Yan M."/>
            <person name="Riley R."/>
            <person name="Champramary S."/>
            <person name="Plett K.L."/>
            <person name="Tsai I.J."/>
            <person name="Slot J."/>
            <person name="Sipos G."/>
            <person name="Plett J."/>
            <person name="Nagy L.G."/>
            <person name="Grigoriev I.V."/>
        </authorList>
    </citation>
    <scope>NUCLEOTIDE SEQUENCE</scope>
    <source>
        <strain evidence="8">FPL87.14</strain>
    </source>
</reference>
<dbReference type="GO" id="GO:0004096">
    <property type="term" value="F:catalase activity"/>
    <property type="evidence" value="ECO:0007669"/>
    <property type="project" value="InterPro"/>
</dbReference>
<dbReference type="AlphaFoldDB" id="A0AA39IYT0"/>
<dbReference type="InterPro" id="IPR011614">
    <property type="entry name" value="Catalase_core"/>
</dbReference>
<organism evidence="8 9">
    <name type="scientific">Armillaria borealis</name>
    <dbReference type="NCBI Taxonomy" id="47425"/>
    <lineage>
        <taxon>Eukaryota</taxon>
        <taxon>Fungi</taxon>
        <taxon>Dikarya</taxon>
        <taxon>Basidiomycota</taxon>
        <taxon>Agaricomycotina</taxon>
        <taxon>Agaricomycetes</taxon>
        <taxon>Agaricomycetidae</taxon>
        <taxon>Agaricales</taxon>
        <taxon>Marasmiineae</taxon>
        <taxon>Physalacriaceae</taxon>
        <taxon>Armillaria</taxon>
    </lineage>
</organism>
<proteinExistence type="inferred from homology"/>
<dbReference type="EMBL" id="JAUEPT010000098">
    <property type="protein sequence ID" value="KAK0432206.1"/>
    <property type="molecule type" value="Genomic_DNA"/>
</dbReference>
<dbReference type="PANTHER" id="PTHR11465:SF9">
    <property type="entry name" value="CATALASE"/>
    <property type="match status" value="1"/>
</dbReference>
<evidence type="ECO:0000256" key="3">
    <source>
        <dbReference type="ARBA" id="ARBA00022617"/>
    </source>
</evidence>
<keyword evidence="2" id="KW-0575">Peroxidase</keyword>
<keyword evidence="4" id="KW-0479">Metal-binding</keyword>
<name>A0AA39IYT0_9AGAR</name>
<dbReference type="Gene3D" id="2.40.180.10">
    <property type="entry name" value="Catalase core domain"/>
    <property type="match status" value="1"/>
</dbReference>
<evidence type="ECO:0000256" key="4">
    <source>
        <dbReference type="ARBA" id="ARBA00022723"/>
    </source>
</evidence>
<evidence type="ECO:0000313" key="9">
    <source>
        <dbReference type="Proteomes" id="UP001175226"/>
    </source>
</evidence>